<evidence type="ECO:0000313" key="13">
    <source>
        <dbReference type="Proteomes" id="UP001321760"/>
    </source>
</evidence>
<dbReference type="Proteomes" id="UP001321760">
    <property type="component" value="Unassembled WGS sequence"/>
</dbReference>
<dbReference type="GO" id="GO:0005737">
    <property type="term" value="C:cytoplasm"/>
    <property type="evidence" value="ECO:0007669"/>
    <property type="project" value="UniProtKB-SubCell"/>
</dbReference>
<evidence type="ECO:0000256" key="7">
    <source>
        <dbReference type="ARBA" id="ARBA00018400"/>
    </source>
</evidence>
<feature type="compositionally biased region" description="Polar residues" evidence="10">
    <location>
        <begin position="41"/>
        <end position="51"/>
    </location>
</feature>
<evidence type="ECO:0000256" key="2">
    <source>
        <dbReference type="ARBA" id="ARBA00004123"/>
    </source>
</evidence>
<evidence type="ECO:0000259" key="11">
    <source>
        <dbReference type="Pfam" id="PF09811"/>
    </source>
</evidence>
<comment type="similarity">
    <text evidence="4">Belongs to the YAE1 family.</text>
</comment>
<feature type="compositionally biased region" description="Low complexity" evidence="10">
    <location>
        <begin position="61"/>
        <end position="77"/>
    </location>
</feature>
<evidence type="ECO:0000313" key="12">
    <source>
        <dbReference type="EMBL" id="KAK4447585.1"/>
    </source>
</evidence>
<name>A0AAV9GI08_9PEZI</name>
<feature type="region of interest" description="Disordered" evidence="10">
    <location>
        <begin position="41"/>
        <end position="88"/>
    </location>
</feature>
<gene>
    <name evidence="12" type="ORF">QBC34DRAFT_125293</name>
</gene>
<dbReference type="InterPro" id="IPR038881">
    <property type="entry name" value="Yae1-like"/>
</dbReference>
<evidence type="ECO:0000256" key="1">
    <source>
        <dbReference type="ARBA" id="ARBA00003836"/>
    </source>
</evidence>
<evidence type="ECO:0000256" key="5">
    <source>
        <dbReference type="ARBA" id="ARBA00011427"/>
    </source>
</evidence>
<evidence type="ECO:0000256" key="9">
    <source>
        <dbReference type="ARBA" id="ARBA00023242"/>
    </source>
</evidence>
<protein>
    <recommendedName>
        <fullName evidence="7">Protein YAE1</fullName>
    </recommendedName>
    <alternativeName>
        <fullName evidence="6">Protein yae1</fullName>
    </alternativeName>
</protein>
<evidence type="ECO:0000256" key="6">
    <source>
        <dbReference type="ARBA" id="ARBA00017286"/>
    </source>
</evidence>
<comment type="subcellular location">
    <subcellularLocation>
        <location evidence="3">Cytoplasm</location>
    </subcellularLocation>
    <subcellularLocation>
        <location evidence="2">Nucleus</location>
    </subcellularLocation>
</comment>
<evidence type="ECO:0000256" key="10">
    <source>
        <dbReference type="SAM" id="MobiDB-lite"/>
    </source>
</evidence>
<dbReference type="EMBL" id="MU865948">
    <property type="protein sequence ID" value="KAK4447585.1"/>
    <property type="molecule type" value="Genomic_DNA"/>
</dbReference>
<organism evidence="12 13">
    <name type="scientific">Podospora aff. communis PSN243</name>
    <dbReference type="NCBI Taxonomy" id="3040156"/>
    <lineage>
        <taxon>Eukaryota</taxon>
        <taxon>Fungi</taxon>
        <taxon>Dikarya</taxon>
        <taxon>Ascomycota</taxon>
        <taxon>Pezizomycotina</taxon>
        <taxon>Sordariomycetes</taxon>
        <taxon>Sordariomycetidae</taxon>
        <taxon>Sordariales</taxon>
        <taxon>Podosporaceae</taxon>
        <taxon>Podospora</taxon>
    </lineage>
</organism>
<comment type="function">
    <text evidence="1">The complex LTO1:YAE1 may function as a target specific adapter that probably recruits apo-RPLI1 to the cytosolic iron-sulfur protein assembly (CIA) complex machinery. May be required for biogenesis of the large ribosomal subunit and initiation of translation.</text>
</comment>
<evidence type="ECO:0000256" key="8">
    <source>
        <dbReference type="ARBA" id="ARBA00022490"/>
    </source>
</evidence>
<feature type="domain" description="Essential protein Yae1 N-terminal" evidence="11">
    <location>
        <begin position="96"/>
        <end position="134"/>
    </location>
</feature>
<dbReference type="PANTHER" id="PTHR18829">
    <property type="entry name" value="PROTEIN YAE1 HOMOLOG"/>
    <property type="match status" value="1"/>
</dbReference>
<evidence type="ECO:0000256" key="3">
    <source>
        <dbReference type="ARBA" id="ARBA00004496"/>
    </source>
</evidence>
<accession>A0AAV9GI08</accession>
<dbReference type="GO" id="GO:0005634">
    <property type="term" value="C:nucleus"/>
    <property type="evidence" value="ECO:0007669"/>
    <property type="project" value="UniProtKB-SubCell"/>
</dbReference>
<dbReference type="Pfam" id="PF09811">
    <property type="entry name" value="Yae1_N"/>
    <property type="match status" value="1"/>
</dbReference>
<dbReference type="InterPro" id="IPR019191">
    <property type="entry name" value="Essential_protein_Yae1_N"/>
</dbReference>
<feature type="region of interest" description="Disordered" evidence="10">
    <location>
        <begin position="233"/>
        <end position="269"/>
    </location>
</feature>
<reference evidence="12" key="1">
    <citation type="journal article" date="2023" name="Mol. Phylogenet. Evol.">
        <title>Genome-scale phylogeny and comparative genomics of the fungal order Sordariales.</title>
        <authorList>
            <person name="Hensen N."/>
            <person name="Bonometti L."/>
            <person name="Westerberg I."/>
            <person name="Brannstrom I.O."/>
            <person name="Guillou S."/>
            <person name="Cros-Aarteil S."/>
            <person name="Calhoun S."/>
            <person name="Haridas S."/>
            <person name="Kuo A."/>
            <person name="Mondo S."/>
            <person name="Pangilinan J."/>
            <person name="Riley R."/>
            <person name="LaButti K."/>
            <person name="Andreopoulos B."/>
            <person name="Lipzen A."/>
            <person name="Chen C."/>
            <person name="Yan M."/>
            <person name="Daum C."/>
            <person name="Ng V."/>
            <person name="Clum A."/>
            <person name="Steindorff A."/>
            <person name="Ohm R.A."/>
            <person name="Martin F."/>
            <person name="Silar P."/>
            <person name="Natvig D.O."/>
            <person name="Lalanne C."/>
            <person name="Gautier V."/>
            <person name="Ament-Velasquez S.L."/>
            <person name="Kruys A."/>
            <person name="Hutchinson M.I."/>
            <person name="Powell A.J."/>
            <person name="Barry K."/>
            <person name="Miller A.N."/>
            <person name="Grigoriev I.V."/>
            <person name="Debuchy R."/>
            <person name="Gladieux P."/>
            <person name="Hiltunen Thoren M."/>
            <person name="Johannesson H."/>
        </authorList>
    </citation>
    <scope>NUCLEOTIDE SEQUENCE</scope>
    <source>
        <strain evidence="12">PSN243</strain>
    </source>
</reference>
<proteinExistence type="inferred from homology"/>
<keyword evidence="8" id="KW-0963">Cytoplasm</keyword>
<evidence type="ECO:0000256" key="4">
    <source>
        <dbReference type="ARBA" id="ARBA00007096"/>
    </source>
</evidence>
<reference evidence="12" key="2">
    <citation type="submission" date="2023-05" db="EMBL/GenBank/DDBJ databases">
        <authorList>
            <consortium name="Lawrence Berkeley National Laboratory"/>
            <person name="Steindorff A."/>
            <person name="Hensen N."/>
            <person name="Bonometti L."/>
            <person name="Westerberg I."/>
            <person name="Brannstrom I.O."/>
            <person name="Guillou S."/>
            <person name="Cros-Aarteil S."/>
            <person name="Calhoun S."/>
            <person name="Haridas S."/>
            <person name="Kuo A."/>
            <person name="Mondo S."/>
            <person name="Pangilinan J."/>
            <person name="Riley R."/>
            <person name="Labutti K."/>
            <person name="Andreopoulos B."/>
            <person name="Lipzen A."/>
            <person name="Chen C."/>
            <person name="Yanf M."/>
            <person name="Daum C."/>
            <person name="Ng V."/>
            <person name="Clum A."/>
            <person name="Ohm R."/>
            <person name="Martin F."/>
            <person name="Silar P."/>
            <person name="Natvig D."/>
            <person name="Lalanne C."/>
            <person name="Gautier V."/>
            <person name="Ament-Velasquez S.L."/>
            <person name="Kruys A."/>
            <person name="Hutchinson M.I."/>
            <person name="Powell A.J."/>
            <person name="Barry K."/>
            <person name="Miller A.N."/>
            <person name="Grigoriev I.V."/>
            <person name="Debuchy R."/>
            <person name="Gladieux P."/>
            <person name="Thoren M.H."/>
            <person name="Johannesson H."/>
        </authorList>
    </citation>
    <scope>NUCLEOTIDE SEQUENCE</scope>
    <source>
        <strain evidence="12">PSN243</strain>
    </source>
</reference>
<keyword evidence="13" id="KW-1185">Reference proteome</keyword>
<sequence length="269" mass="29408">MLLRNIPHDSHDIFTAMSTSAPTRHSPTPPPPQTYPSDVLSTTHEFTNNNLDDVWGDADNDNPGNTTTTTNPIPGSNVNPHPSDIPRLRQEHSTAGYRDGITVAKAKSVQAGFDEGFGLGATIGLRAGELVGVLEGLVNALSSSHAVAGNEELERLKRLLEEAKKELGVQVVFGSDYWEEDGTWKYEVPHPEGEAGTVFGDVATAHPMLASWDGIVKREVERYGVSLDVLKEEAEEERRREEEHGHLVHAHEKKGEAKVVEKGKGALEW</sequence>
<dbReference type="PANTHER" id="PTHR18829:SF0">
    <property type="entry name" value="PROTEIN YAE1 HOMOLOG"/>
    <property type="match status" value="1"/>
</dbReference>
<comment type="subunit">
    <text evidence="5">May form a complex with LTO1.</text>
</comment>
<dbReference type="AlphaFoldDB" id="A0AAV9GI08"/>
<comment type="caution">
    <text evidence="12">The sequence shown here is derived from an EMBL/GenBank/DDBJ whole genome shotgun (WGS) entry which is preliminary data.</text>
</comment>
<keyword evidence="9" id="KW-0539">Nucleus</keyword>